<organism evidence="2">
    <name type="scientific">freshwater metagenome</name>
    <dbReference type="NCBI Taxonomy" id="449393"/>
    <lineage>
        <taxon>unclassified sequences</taxon>
        <taxon>metagenomes</taxon>
        <taxon>ecological metagenomes</taxon>
    </lineage>
</organism>
<evidence type="ECO:0000256" key="1">
    <source>
        <dbReference type="SAM" id="MobiDB-lite"/>
    </source>
</evidence>
<accession>A0A6J6G938</accession>
<reference evidence="2" key="1">
    <citation type="submission" date="2020-05" db="EMBL/GenBank/DDBJ databases">
        <authorList>
            <person name="Chiriac C."/>
            <person name="Salcher M."/>
            <person name="Ghai R."/>
            <person name="Kavagutti S V."/>
        </authorList>
    </citation>
    <scope>NUCLEOTIDE SEQUENCE</scope>
</reference>
<feature type="region of interest" description="Disordered" evidence="1">
    <location>
        <begin position="195"/>
        <end position="231"/>
    </location>
</feature>
<feature type="region of interest" description="Disordered" evidence="1">
    <location>
        <begin position="289"/>
        <end position="313"/>
    </location>
</feature>
<protein>
    <submittedName>
        <fullName evidence="2">Unannotated protein</fullName>
    </submittedName>
</protein>
<evidence type="ECO:0000313" key="2">
    <source>
        <dbReference type="EMBL" id="CAB4597872.1"/>
    </source>
</evidence>
<gene>
    <name evidence="2" type="ORF">UFOPK1722_02019</name>
</gene>
<dbReference type="EMBL" id="CAEZTS010000264">
    <property type="protein sequence ID" value="CAB4597872.1"/>
    <property type="molecule type" value="Genomic_DNA"/>
</dbReference>
<name>A0A6J6G938_9ZZZZ</name>
<proteinExistence type="predicted"/>
<dbReference type="AlphaFoldDB" id="A0A6J6G938"/>
<sequence>MLERALTVNHLSQQALSRGKVQVGLHPHTPDRLPSPLGDQTAHLVEQFGRVLAHPVVVLGLAVREHDVGVATQQVHGVGERSHRLATRLANGPQPRRIEVRVAGRDDSMTGARSGRVEHRRNGVERGVRGGRNVGRVDGVADALEGVEQSSPNGIGVGRVEDQVDDRLHPQGQFLDRVVLHRDVGPTQHVQRSVRRGGGVPQRCRSVSGGVTRDHRRGRRLDPDLDDVTDGALPQIDQTTIGLHRVHDPTVHPGDGLGLEPVVTSVETDVDRRHETSTRMALVDGVREAEPRRVPGTPPRRARGHGTTGGPHRFGVARRVESLVDGLDAHRHFRGQDVRPDSL</sequence>